<evidence type="ECO:0000313" key="4">
    <source>
        <dbReference type="Proteomes" id="UP000676325"/>
    </source>
</evidence>
<sequence length="358" mass="37146">MNSWTRRPAFGAAVAGALALGTLAGCSSSSNASSVSGGSGDVTLVVYSSQGYDSAVTKAFTKATGIPVSLDDDSTGPLLAKVGAERNNPQWGLLWVDGDTAFATLDKEGQLLDYNPGVTLTSAGETLVPSDHAYSPVSTTAVPALIYNAAKVTAVPKTWQDLLGAAYKDKVGMNDPSQSGPTYPLIAGLMNELGGESGGVAAGEKYLSELKANGLQVHPTNGDTLHALETGQIDYGLIQSSAAAGEVATAKKSANYDPKVVYLGTTTLLPGVIGIDKGASAKVQQEAEKFVQYVLSAAGQAVMQTGDPTGDSLYWPIVPGIEPVKDIGTMPATYQRIDPSYWGPLETQVNTYFDENIK</sequence>
<dbReference type="InterPro" id="IPR006059">
    <property type="entry name" value="SBP"/>
</dbReference>
<proteinExistence type="predicted"/>
<keyword evidence="1 2" id="KW-0732">Signal</keyword>
<dbReference type="Proteomes" id="UP000676325">
    <property type="component" value="Unassembled WGS sequence"/>
</dbReference>
<reference evidence="3" key="1">
    <citation type="submission" date="2021-04" db="EMBL/GenBank/DDBJ databases">
        <title>Genome based classification of Actinospica acidithermotolerans sp. nov., an actinobacterium isolated from an Indonesian hot spring.</title>
        <authorList>
            <person name="Kusuma A.B."/>
            <person name="Putra K.E."/>
            <person name="Nafisah S."/>
            <person name="Loh J."/>
            <person name="Nouioui I."/>
            <person name="Goodfellow M."/>
        </authorList>
    </citation>
    <scope>NUCLEOTIDE SEQUENCE</scope>
    <source>
        <strain evidence="3">MGRD01-02</strain>
    </source>
</reference>
<evidence type="ECO:0000313" key="3">
    <source>
        <dbReference type="EMBL" id="MBR7825890.1"/>
    </source>
</evidence>
<dbReference type="RefSeq" id="WP_212517040.1">
    <property type="nucleotide sequence ID" value="NZ_JAGSOH010000010.1"/>
</dbReference>
<dbReference type="Pfam" id="PF01547">
    <property type="entry name" value="SBP_bac_1"/>
    <property type="match status" value="1"/>
</dbReference>
<feature type="chain" id="PRO_5037750216" evidence="2">
    <location>
        <begin position="33"/>
        <end position="358"/>
    </location>
</feature>
<protein>
    <submittedName>
        <fullName evidence="3">Extracellular solute-binding protein</fullName>
    </submittedName>
</protein>
<keyword evidence="4" id="KW-1185">Reference proteome</keyword>
<feature type="signal peptide" evidence="2">
    <location>
        <begin position="1"/>
        <end position="32"/>
    </location>
</feature>
<gene>
    <name evidence="3" type="ORF">KDK95_06185</name>
</gene>
<evidence type="ECO:0000256" key="1">
    <source>
        <dbReference type="ARBA" id="ARBA00022729"/>
    </source>
</evidence>
<dbReference type="AlphaFoldDB" id="A0A941E471"/>
<dbReference type="PANTHER" id="PTHR30006">
    <property type="entry name" value="THIAMINE-BINDING PERIPLASMIC PROTEIN-RELATED"/>
    <property type="match status" value="1"/>
</dbReference>
<comment type="caution">
    <text evidence="3">The sequence shown here is derived from an EMBL/GenBank/DDBJ whole genome shotgun (WGS) entry which is preliminary data.</text>
</comment>
<dbReference type="PROSITE" id="PS51257">
    <property type="entry name" value="PROKAR_LIPOPROTEIN"/>
    <property type="match status" value="1"/>
</dbReference>
<dbReference type="EMBL" id="JAGSOH010000010">
    <property type="protein sequence ID" value="MBR7825890.1"/>
    <property type="molecule type" value="Genomic_DNA"/>
</dbReference>
<evidence type="ECO:0000256" key="2">
    <source>
        <dbReference type="SAM" id="SignalP"/>
    </source>
</evidence>
<accession>A0A941E471</accession>
<dbReference type="Gene3D" id="3.40.190.10">
    <property type="entry name" value="Periplasmic binding protein-like II"/>
    <property type="match status" value="2"/>
</dbReference>
<organism evidence="3 4">
    <name type="scientific">Actinospica acidithermotolerans</name>
    <dbReference type="NCBI Taxonomy" id="2828514"/>
    <lineage>
        <taxon>Bacteria</taxon>
        <taxon>Bacillati</taxon>
        <taxon>Actinomycetota</taxon>
        <taxon>Actinomycetes</taxon>
        <taxon>Catenulisporales</taxon>
        <taxon>Actinospicaceae</taxon>
        <taxon>Actinospica</taxon>
    </lineage>
</organism>
<dbReference type="SUPFAM" id="SSF53850">
    <property type="entry name" value="Periplasmic binding protein-like II"/>
    <property type="match status" value="1"/>
</dbReference>
<name>A0A941E471_9ACTN</name>